<dbReference type="Gene3D" id="3.30.750.24">
    <property type="entry name" value="STAS domain"/>
    <property type="match status" value="1"/>
</dbReference>
<dbReference type="InterPro" id="IPR002645">
    <property type="entry name" value="STAS_dom"/>
</dbReference>
<dbReference type="InterPro" id="IPR003658">
    <property type="entry name" value="Anti-sigma_ant"/>
</dbReference>
<evidence type="ECO:0000256" key="3">
    <source>
        <dbReference type="SAM" id="MobiDB-lite"/>
    </source>
</evidence>
<dbReference type="PANTHER" id="PTHR33495:SF2">
    <property type="entry name" value="ANTI-SIGMA FACTOR ANTAGONIST TM_1081-RELATED"/>
    <property type="match status" value="1"/>
</dbReference>
<dbReference type="PANTHER" id="PTHR33495">
    <property type="entry name" value="ANTI-SIGMA FACTOR ANTAGONIST TM_1081-RELATED-RELATED"/>
    <property type="match status" value="1"/>
</dbReference>
<dbReference type="CDD" id="cd07043">
    <property type="entry name" value="STAS_anti-anti-sigma_factors"/>
    <property type="match status" value="1"/>
</dbReference>
<dbReference type="InterPro" id="IPR036513">
    <property type="entry name" value="STAS_dom_sf"/>
</dbReference>
<gene>
    <name evidence="5" type="ORF">ABQ292_14230</name>
</gene>
<reference evidence="5 6" key="1">
    <citation type="submission" date="2024-06" db="EMBL/GenBank/DDBJ databases">
        <title>Draft genome sequence of Geodermatophilus badlandi, a novel member of the Geodermatophilaceae isolated from badland sedimentary rocks in the Red desert, Wyoming, USA.</title>
        <authorList>
            <person name="Ben Tekaya S."/>
            <person name="Nouioui I."/>
            <person name="Flores G.M."/>
            <person name="Shaal M.N."/>
            <person name="Bredoire F."/>
            <person name="Basile F."/>
            <person name="Van Diepen L."/>
            <person name="Ward N.L."/>
        </authorList>
    </citation>
    <scope>NUCLEOTIDE SEQUENCE [LARGE SCALE GENOMIC DNA]</scope>
    <source>
        <strain evidence="5 6">WL48A</strain>
    </source>
</reference>
<dbReference type="NCBIfam" id="TIGR00377">
    <property type="entry name" value="ant_ant_sig"/>
    <property type="match status" value="1"/>
</dbReference>
<accession>A0ABV3XG08</accession>
<sequence>MPHSPDRPPTPDRTELLSVTALPPTRPGHVVVEVAGEVDTYTAPLLDACLTTQTRRRGVSELTVDMEQVTFLGVAGVSALARAQRRCRMRGARLVVVRGGRRSVQRPIQLCGLTDVLPSEPGAAGRADSRVARTGSPSPARAHRTAARRRGALCR</sequence>
<feature type="domain" description="STAS" evidence="4">
    <location>
        <begin position="27"/>
        <end position="117"/>
    </location>
</feature>
<feature type="region of interest" description="Disordered" evidence="3">
    <location>
        <begin position="121"/>
        <end position="155"/>
    </location>
</feature>
<feature type="compositionally biased region" description="Basic residues" evidence="3">
    <location>
        <begin position="141"/>
        <end position="155"/>
    </location>
</feature>
<dbReference type="EMBL" id="JBFNXQ010000042">
    <property type="protein sequence ID" value="MEX5719518.1"/>
    <property type="molecule type" value="Genomic_DNA"/>
</dbReference>
<comment type="caution">
    <text evidence="5">The sequence shown here is derived from an EMBL/GenBank/DDBJ whole genome shotgun (WGS) entry which is preliminary data.</text>
</comment>
<evidence type="ECO:0000313" key="6">
    <source>
        <dbReference type="Proteomes" id="UP001560045"/>
    </source>
</evidence>
<evidence type="ECO:0000256" key="2">
    <source>
        <dbReference type="RuleBase" id="RU003749"/>
    </source>
</evidence>
<dbReference type="Proteomes" id="UP001560045">
    <property type="component" value="Unassembled WGS sequence"/>
</dbReference>
<evidence type="ECO:0000256" key="1">
    <source>
        <dbReference type="ARBA" id="ARBA00009013"/>
    </source>
</evidence>
<comment type="similarity">
    <text evidence="1 2">Belongs to the anti-sigma-factor antagonist family.</text>
</comment>
<organism evidence="5 6">
    <name type="scientific">Geodermatophilus maliterrae</name>
    <dbReference type="NCBI Taxonomy" id="3162531"/>
    <lineage>
        <taxon>Bacteria</taxon>
        <taxon>Bacillati</taxon>
        <taxon>Actinomycetota</taxon>
        <taxon>Actinomycetes</taxon>
        <taxon>Geodermatophilales</taxon>
        <taxon>Geodermatophilaceae</taxon>
        <taxon>Geodermatophilus</taxon>
    </lineage>
</organism>
<evidence type="ECO:0000259" key="4">
    <source>
        <dbReference type="PROSITE" id="PS50801"/>
    </source>
</evidence>
<protein>
    <recommendedName>
        <fullName evidence="2">Anti-sigma factor antagonist</fullName>
    </recommendedName>
</protein>
<evidence type="ECO:0000313" key="5">
    <source>
        <dbReference type="EMBL" id="MEX5719518.1"/>
    </source>
</evidence>
<proteinExistence type="inferred from homology"/>
<dbReference type="PROSITE" id="PS50801">
    <property type="entry name" value="STAS"/>
    <property type="match status" value="1"/>
</dbReference>
<name>A0ABV3XG08_9ACTN</name>
<dbReference type="RefSeq" id="WP_369207427.1">
    <property type="nucleotide sequence ID" value="NZ_JBFNXQ010000042.1"/>
</dbReference>
<keyword evidence="6" id="KW-1185">Reference proteome</keyword>
<dbReference type="Pfam" id="PF01740">
    <property type="entry name" value="STAS"/>
    <property type="match status" value="1"/>
</dbReference>
<dbReference type="SUPFAM" id="SSF52091">
    <property type="entry name" value="SpoIIaa-like"/>
    <property type="match status" value="1"/>
</dbReference>